<dbReference type="Proteomes" id="UP000317940">
    <property type="component" value="Unassembled WGS sequence"/>
</dbReference>
<keyword evidence="4" id="KW-1185">Reference proteome</keyword>
<evidence type="ECO:0000256" key="1">
    <source>
        <dbReference type="SAM" id="MobiDB-lite"/>
    </source>
</evidence>
<dbReference type="AlphaFoldDB" id="A0A561UQB2"/>
<evidence type="ECO:0000313" key="4">
    <source>
        <dbReference type="Proteomes" id="UP000317940"/>
    </source>
</evidence>
<sequence length="303" mass="30890">MRTLTTALRGRLLAALTGATGLTLAAAPVALADAPSPSATASGTAAPVTSAGTSFLTASTLAPGQDAQVTGSTGDYLYWAFAASAGQTDTVTVTVTLPPAADRHGPQTWTVDLFDGLRRRQACTAGPQSGTAAQNTGTIALSCTLRQIRSWAEPWSGDPLPGTYYVRLFAGDVPQSDLGLATQFQVHVAASGNTDDAQPEGGSLKAPLVPPVNPGGTGTPSAAPTPTAAATPGGATVAAPAPVTSHWYSGLFSGWNDRWGWTLGGAVLAALAGVGGYTLTRHPRGHRHEVRRTVTRVTEREIV</sequence>
<reference evidence="3 4" key="1">
    <citation type="submission" date="2019-06" db="EMBL/GenBank/DDBJ databases">
        <title>Sequencing the genomes of 1000 actinobacteria strains.</title>
        <authorList>
            <person name="Klenk H.-P."/>
        </authorList>
    </citation>
    <scope>NUCLEOTIDE SEQUENCE [LARGE SCALE GENOMIC DNA]</scope>
    <source>
        <strain evidence="3 4">DSM 44826</strain>
    </source>
</reference>
<organism evidence="3 4">
    <name type="scientific">Kitasatospora viridis</name>
    <dbReference type="NCBI Taxonomy" id="281105"/>
    <lineage>
        <taxon>Bacteria</taxon>
        <taxon>Bacillati</taxon>
        <taxon>Actinomycetota</taxon>
        <taxon>Actinomycetes</taxon>
        <taxon>Kitasatosporales</taxon>
        <taxon>Streptomycetaceae</taxon>
        <taxon>Kitasatospora</taxon>
    </lineage>
</organism>
<name>A0A561UQB2_9ACTN</name>
<evidence type="ECO:0000256" key="2">
    <source>
        <dbReference type="SAM" id="SignalP"/>
    </source>
</evidence>
<comment type="caution">
    <text evidence="3">The sequence shown here is derived from an EMBL/GenBank/DDBJ whole genome shotgun (WGS) entry which is preliminary data.</text>
</comment>
<gene>
    <name evidence="3" type="ORF">FHX73_115464</name>
</gene>
<feature type="signal peptide" evidence="2">
    <location>
        <begin position="1"/>
        <end position="25"/>
    </location>
</feature>
<dbReference type="RefSeq" id="WP_211786260.1">
    <property type="nucleotide sequence ID" value="NZ_BAAAMZ010000007.1"/>
</dbReference>
<keyword evidence="2" id="KW-0732">Signal</keyword>
<evidence type="ECO:0008006" key="5">
    <source>
        <dbReference type="Google" id="ProtNLM"/>
    </source>
</evidence>
<proteinExistence type="predicted"/>
<feature type="compositionally biased region" description="Low complexity" evidence="1">
    <location>
        <begin position="219"/>
        <end position="235"/>
    </location>
</feature>
<accession>A0A561UQB2</accession>
<feature type="chain" id="PRO_5038930336" description="Peptidase" evidence="2">
    <location>
        <begin position="26"/>
        <end position="303"/>
    </location>
</feature>
<protein>
    <recommendedName>
        <fullName evidence="5">Peptidase</fullName>
    </recommendedName>
</protein>
<dbReference type="EMBL" id="VIWT01000001">
    <property type="protein sequence ID" value="TWG01563.1"/>
    <property type="molecule type" value="Genomic_DNA"/>
</dbReference>
<feature type="region of interest" description="Disordered" evidence="1">
    <location>
        <begin position="192"/>
        <end position="235"/>
    </location>
</feature>
<evidence type="ECO:0000313" key="3">
    <source>
        <dbReference type="EMBL" id="TWG01563.1"/>
    </source>
</evidence>